<dbReference type="GO" id="GO:0046872">
    <property type="term" value="F:metal ion binding"/>
    <property type="evidence" value="ECO:0007669"/>
    <property type="project" value="UniProtKB-KW"/>
</dbReference>
<evidence type="ECO:0000313" key="4">
    <source>
        <dbReference type="Proteomes" id="UP000252182"/>
    </source>
</evidence>
<reference evidence="4" key="1">
    <citation type="submission" date="2018-07" db="EMBL/GenBank/DDBJ databases">
        <authorList>
            <person name="Kim H."/>
        </authorList>
    </citation>
    <scope>NUCLEOTIDE SEQUENCE [LARGE SCALE GENOMIC DNA]</scope>
    <source>
        <strain evidence="4">F02</strain>
    </source>
</reference>
<dbReference type="RefSeq" id="WP_114563761.1">
    <property type="nucleotide sequence ID" value="NZ_CP031124.1"/>
</dbReference>
<sequence length="77" mass="7982">MNQTYTVSGMTCQHCVARVQTALSSVAGVSNVNVSLMPPRATVEGEHIDLSALAAALAGTQFTLTDAPVIAPKAIKR</sequence>
<dbReference type="SUPFAM" id="SSF55008">
    <property type="entry name" value="HMA, heavy metal-associated domain"/>
    <property type="match status" value="1"/>
</dbReference>
<dbReference type="PROSITE" id="PS50846">
    <property type="entry name" value="HMA_2"/>
    <property type="match status" value="1"/>
</dbReference>
<keyword evidence="1" id="KW-0479">Metal-binding</keyword>
<dbReference type="Gene3D" id="3.30.70.100">
    <property type="match status" value="1"/>
</dbReference>
<dbReference type="PROSITE" id="PS01047">
    <property type="entry name" value="HMA_1"/>
    <property type="match status" value="1"/>
</dbReference>
<dbReference type="InterPro" id="IPR006121">
    <property type="entry name" value="HMA_dom"/>
</dbReference>
<keyword evidence="4" id="KW-1185">Reference proteome</keyword>
<dbReference type="InterPro" id="IPR036163">
    <property type="entry name" value="HMA_dom_sf"/>
</dbReference>
<proteinExistence type="predicted"/>
<dbReference type="OrthoDB" id="9801832at2"/>
<dbReference type="AlphaFoldDB" id="A0A345DEC5"/>
<evidence type="ECO:0000313" key="3">
    <source>
        <dbReference type="EMBL" id="AXF86713.1"/>
    </source>
</evidence>
<name>A0A345DEC5_9BURK</name>
<gene>
    <name evidence="3" type="primary">actP_2</name>
    <name evidence="3" type="ORF">DTO96_102469</name>
</gene>
<dbReference type="InterPro" id="IPR017969">
    <property type="entry name" value="Heavy-metal-associated_CS"/>
</dbReference>
<protein>
    <submittedName>
        <fullName evidence="3">Copper-transporting P-type ATPase</fullName>
    </submittedName>
</protein>
<organism evidence="3 4">
    <name type="scientific">Ephemeroptericola cinctiostellae</name>
    <dbReference type="NCBI Taxonomy" id="2268024"/>
    <lineage>
        <taxon>Bacteria</taxon>
        <taxon>Pseudomonadati</taxon>
        <taxon>Pseudomonadota</taxon>
        <taxon>Betaproteobacteria</taxon>
        <taxon>Burkholderiales</taxon>
        <taxon>Burkholderiaceae</taxon>
        <taxon>Ephemeroptericola</taxon>
    </lineage>
</organism>
<feature type="domain" description="HMA" evidence="2">
    <location>
        <begin position="1"/>
        <end position="65"/>
    </location>
</feature>
<accession>A0A345DEC5</accession>
<dbReference type="Pfam" id="PF00403">
    <property type="entry name" value="HMA"/>
    <property type="match status" value="1"/>
</dbReference>
<dbReference type="Proteomes" id="UP000252182">
    <property type="component" value="Chromosome"/>
</dbReference>
<dbReference type="KEGG" id="hyf:DTO96_102469"/>
<dbReference type="EMBL" id="CP031124">
    <property type="protein sequence ID" value="AXF86713.1"/>
    <property type="molecule type" value="Genomic_DNA"/>
</dbReference>
<evidence type="ECO:0000256" key="1">
    <source>
        <dbReference type="ARBA" id="ARBA00022723"/>
    </source>
</evidence>
<dbReference type="CDD" id="cd00371">
    <property type="entry name" value="HMA"/>
    <property type="match status" value="1"/>
</dbReference>
<evidence type="ECO:0000259" key="2">
    <source>
        <dbReference type="PROSITE" id="PS50846"/>
    </source>
</evidence>